<comment type="caution">
    <text evidence="1">The sequence shown here is derived from an EMBL/GenBank/DDBJ whole genome shotgun (WGS) entry which is preliminary data.</text>
</comment>
<name>A0A0F9B3S8_9ZZZZ</name>
<sequence>SILNFDTGEHVDVETARSEVFLDHTHRKGAYNKKNNPALIRQTALDQAKADPNDPFTFARVKTHLENGLCNLDDYGVTFKRVSVDLLDFSDQVIGRKMADVPMKVRRA</sequence>
<evidence type="ECO:0000313" key="1">
    <source>
        <dbReference type="EMBL" id="KKL16270.1"/>
    </source>
</evidence>
<proteinExistence type="predicted"/>
<reference evidence="1" key="1">
    <citation type="journal article" date="2015" name="Nature">
        <title>Complex archaea that bridge the gap between prokaryotes and eukaryotes.</title>
        <authorList>
            <person name="Spang A."/>
            <person name="Saw J.H."/>
            <person name="Jorgensen S.L."/>
            <person name="Zaremba-Niedzwiedzka K."/>
            <person name="Martijn J."/>
            <person name="Lind A.E."/>
            <person name="van Eijk R."/>
            <person name="Schleper C."/>
            <person name="Guy L."/>
            <person name="Ettema T.J."/>
        </authorList>
    </citation>
    <scope>NUCLEOTIDE SEQUENCE</scope>
</reference>
<dbReference type="EMBL" id="LAZR01039730">
    <property type="protein sequence ID" value="KKL16270.1"/>
    <property type="molecule type" value="Genomic_DNA"/>
</dbReference>
<organism evidence="1">
    <name type="scientific">marine sediment metagenome</name>
    <dbReference type="NCBI Taxonomy" id="412755"/>
    <lineage>
        <taxon>unclassified sequences</taxon>
        <taxon>metagenomes</taxon>
        <taxon>ecological metagenomes</taxon>
    </lineage>
</organism>
<dbReference type="AlphaFoldDB" id="A0A0F9B3S8"/>
<accession>A0A0F9B3S8</accession>
<gene>
    <name evidence="1" type="ORF">LCGC14_2497320</name>
</gene>
<protein>
    <submittedName>
        <fullName evidence="1">Uncharacterized protein</fullName>
    </submittedName>
</protein>
<feature type="non-terminal residue" evidence="1">
    <location>
        <position position="1"/>
    </location>
</feature>